<dbReference type="PATRIC" id="fig|1445510.3.peg.4991"/>
<dbReference type="InterPro" id="IPR014030">
    <property type="entry name" value="Ketoacyl_synth_N"/>
</dbReference>
<dbReference type="PANTHER" id="PTHR11712:SF336">
    <property type="entry name" value="3-OXOACYL-[ACYL-CARRIER-PROTEIN] SYNTHASE, MITOCHONDRIAL"/>
    <property type="match status" value="1"/>
</dbReference>
<protein>
    <submittedName>
        <fullName evidence="6">3-oxoacyl-(Acyl-carrier-protein) synthase</fullName>
        <ecNumber evidence="6">2.3.1.41</ecNumber>
    </submittedName>
</protein>
<keyword evidence="6" id="KW-0012">Acyltransferase</keyword>
<evidence type="ECO:0000313" key="6">
    <source>
        <dbReference type="EMBL" id="AJQ97063.1"/>
    </source>
</evidence>
<dbReference type="Pfam" id="PF02801">
    <property type="entry name" value="Ketoacyl-synt_C"/>
    <property type="match status" value="1"/>
</dbReference>
<dbReference type="EC" id="2.3.1.41" evidence="6"/>
<dbReference type="InterPro" id="IPR016039">
    <property type="entry name" value="Thiolase-like"/>
</dbReference>
<keyword evidence="3 4" id="KW-0808">Transferase</keyword>
<dbReference type="EMBL" id="CP007142">
    <property type="protein sequence ID" value="AJQ97063.1"/>
    <property type="molecule type" value="Genomic_DNA"/>
</dbReference>
<proteinExistence type="inferred from homology"/>
<dbReference type="STRING" id="1445510.YC6258_05031"/>
<evidence type="ECO:0000256" key="3">
    <source>
        <dbReference type="ARBA" id="ARBA00022679"/>
    </source>
</evidence>
<dbReference type="SUPFAM" id="SSF53901">
    <property type="entry name" value="Thiolase-like"/>
    <property type="match status" value="2"/>
</dbReference>
<sequence length="403" mass="42920">MYNQKRIVITGMGVVTSIGQNVQTFFDNAIKGTVSISDVTAFDVSQMRSCRGGEIHDFDVSEQDVTGRAKQFALAAARECLVGNQALLQHDPFRVGIALGFTLGETTALEGFCDHFKAGEQALAQASFSDYAPKLIAQTVARELSIYGPNYTIGQACSAGNFCTGLALDALCSGEVDAMLVGGTDAFSRYCYAGFSRLGAIAGDTPRPFSAHRQGMVPAEGAGILLVETLASAQRRGATIFAEIVGYGESSDAHHITQPSIDGIEQAMRMALDSAGIEAELIDYISAHGTGTLTSDRAESMVLQRIYPDKIPPLSSVKSMIGHTMGAAASIECVATIQAMQQQIIPPTMSFLEADPECPVDCVPNQARPAEIRYAMKTASAFGGQNSVIIFRQWNHQETAHAV</sequence>
<comment type="pathway">
    <text evidence="1">Lipid metabolism; fatty acid biosynthesis.</text>
</comment>
<dbReference type="PANTHER" id="PTHR11712">
    <property type="entry name" value="POLYKETIDE SYNTHASE-RELATED"/>
    <property type="match status" value="1"/>
</dbReference>
<dbReference type="Pfam" id="PF00109">
    <property type="entry name" value="ketoacyl-synt"/>
    <property type="match status" value="1"/>
</dbReference>
<evidence type="ECO:0000256" key="4">
    <source>
        <dbReference type="RuleBase" id="RU003694"/>
    </source>
</evidence>
<keyword evidence="7" id="KW-1185">Reference proteome</keyword>
<dbReference type="KEGG" id="gsn:YC6258_05031"/>
<name>A0A0C5VUT3_9GAMM</name>
<comment type="similarity">
    <text evidence="2 4">Belongs to the thiolase-like superfamily. Beta-ketoacyl-ACP synthases family.</text>
</comment>
<evidence type="ECO:0000256" key="1">
    <source>
        <dbReference type="ARBA" id="ARBA00005194"/>
    </source>
</evidence>
<evidence type="ECO:0000259" key="5">
    <source>
        <dbReference type="PROSITE" id="PS52004"/>
    </source>
</evidence>
<dbReference type="Proteomes" id="UP000032266">
    <property type="component" value="Chromosome"/>
</dbReference>
<dbReference type="GO" id="GO:0005829">
    <property type="term" value="C:cytosol"/>
    <property type="evidence" value="ECO:0007669"/>
    <property type="project" value="TreeGrafter"/>
</dbReference>
<feature type="domain" description="Ketosynthase family 3 (KS3)" evidence="5">
    <location>
        <begin position="4"/>
        <end position="393"/>
    </location>
</feature>
<dbReference type="InterPro" id="IPR020841">
    <property type="entry name" value="PKS_Beta-ketoAc_synthase_dom"/>
</dbReference>
<dbReference type="Gene3D" id="3.40.47.10">
    <property type="match status" value="1"/>
</dbReference>
<reference evidence="6 7" key="1">
    <citation type="submission" date="2014-01" db="EMBL/GenBank/DDBJ databases">
        <title>Full genme sequencing of cellulolytic bacterium Gynuella sunshinyii YC6258T gen. nov., sp. nov.</title>
        <authorList>
            <person name="Khan H."/>
            <person name="Chung E.J."/>
            <person name="Chung Y.R."/>
        </authorList>
    </citation>
    <scope>NUCLEOTIDE SEQUENCE [LARGE SCALE GENOMIC DNA]</scope>
    <source>
        <strain evidence="6 7">YC6258</strain>
    </source>
</reference>
<dbReference type="InterPro" id="IPR014031">
    <property type="entry name" value="Ketoacyl_synth_C"/>
</dbReference>
<dbReference type="GO" id="GO:0006633">
    <property type="term" value="P:fatty acid biosynthetic process"/>
    <property type="evidence" value="ECO:0007669"/>
    <property type="project" value="TreeGrafter"/>
</dbReference>
<dbReference type="RefSeq" id="WP_044618912.1">
    <property type="nucleotide sequence ID" value="NZ_CP007142.1"/>
</dbReference>
<accession>A0A0C5VUT3</accession>
<evidence type="ECO:0000256" key="2">
    <source>
        <dbReference type="ARBA" id="ARBA00008467"/>
    </source>
</evidence>
<dbReference type="AlphaFoldDB" id="A0A0C5VUT3"/>
<gene>
    <name evidence="6" type="ORF">YC6258_05031</name>
</gene>
<dbReference type="SMART" id="SM00825">
    <property type="entry name" value="PKS_KS"/>
    <property type="match status" value="1"/>
</dbReference>
<dbReference type="OrthoDB" id="9808669at2"/>
<dbReference type="PROSITE" id="PS52004">
    <property type="entry name" value="KS3_2"/>
    <property type="match status" value="1"/>
</dbReference>
<dbReference type="GO" id="GO:0004315">
    <property type="term" value="F:3-oxoacyl-[acyl-carrier-protein] synthase activity"/>
    <property type="evidence" value="ECO:0007669"/>
    <property type="project" value="UniProtKB-EC"/>
</dbReference>
<dbReference type="HOGENOM" id="CLU_000022_69_0_6"/>
<organism evidence="6 7">
    <name type="scientific">Gynuella sunshinyii YC6258</name>
    <dbReference type="NCBI Taxonomy" id="1445510"/>
    <lineage>
        <taxon>Bacteria</taxon>
        <taxon>Pseudomonadati</taxon>
        <taxon>Pseudomonadota</taxon>
        <taxon>Gammaproteobacteria</taxon>
        <taxon>Oceanospirillales</taxon>
        <taxon>Saccharospirillaceae</taxon>
        <taxon>Gynuella</taxon>
    </lineage>
</organism>
<dbReference type="InterPro" id="IPR000794">
    <property type="entry name" value="Beta-ketoacyl_synthase"/>
</dbReference>
<dbReference type="CDD" id="cd00834">
    <property type="entry name" value="KAS_I_II"/>
    <property type="match status" value="1"/>
</dbReference>
<evidence type="ECO:0000313" key="7">
    <source>
        <dbReference type="Proteomes" id="UP000032266"/>
    </source>
</evidence>